<keyword evidence="3" id="KW-0472">Membrane</keyword>
<dbReference type="Pfam" id="PF03717">
    <property type="entry name" value="PBP_dimer"/>
    <property type="match status" value="1"/>
</dbReference>
<evidence type="ECO:0000313" key="7">
    <source>
        <dbReference type="EMBL" id="MCP2334477.1"/>
    </source>
</evidence>
<evidence type="ECO:0000313" key="8">
    <source>
        <dbReference type="Proteomes" id="UP000791080"/>
    </source>
</evidence>
<feature type="compositionally biased region" description="Basic residues" evidence="4">
    <location>
        <begin position="1"/>
        <end position="10"/>
    </location>
</feature>
<dbReference type="SUPFAM" id="SSF56601">
    <property type="entry name" value="beta-lactamase/transpeptidase-like"/>
    <property type="match status" value="1"/>
</dbReference>
<dbReference type="SUPFAM" id="SSF56519">
    <property type="entry name" value="Penicillin binding protein dimerisation domain"/>
    <property type="match status" value="1"/>
</dbReference>
<keyword evidence="8" id="KW-1185">Reference proteome</keyword>
<accession>A0ABT1JPM2</accession>
<dbReference type="PANTHER" id="PTHR30627:SF1">
    <property type="entry name" value="PEPTIDOGLYCAN D,D-TRANSPEPTIDASE FTSI"/>
    <property type="match status" value="1"/>
</dbReference>
<sequence length="621" mass="67163">MPSSTRRRPTRSSGQLRSSRPRGPFDARQHSLRLRIARLGLAIALLAAGVKLVQVQTFEAAALSEQSLRQREVSQRIHAERGAIYDREGNPLALSGEARMLTASPNQIETDREELGEDPAEYKRTMAAFIKDALGDAVDEDTLREALSRDARFTYLTSRPIEPSKADEITAEYPEIATEYRATRTYPGGHLASNILGFANWRLDQDEPRVLGMAHLENSENTLLAGRDGERILSLDRARNITIPGSTRVIEEATPGSSLALTLDSDLQYVLQDELASYVAETGAESGSAVVLDARTAEVYALANDVSFDPNDTSGATRDEMGNPAVTHAFEPGSVAKVVAAAGAIEDGHLRPDSVLDVPGSIQVADRVIRDAWSHNVERMTLTGVLARSSNVGTLMVADQLGRERFAEMLGRFGLGERTGVGLPGESAGYVPPLNQWSGSTFGNLPIGQGLSVTVLQMAGMYQAIANDGVRVPPRIIQAEISPDGERLDRPRPEGVRVVSPETARTVRDMLRAVVQDAPGQRGTGTAAALPGYQIAGKTGTAQQIDPECGCYSREDHWITFAGMVPAEDPQFVVAVMLNRLGTEHSSSSAALFREIASYLTQRYEIPLSEEPSPVAELTLR</sequence>
<dbReference type="Proteomes" id="UP000791080">
    <property type="component" value="Unassembled WGS sequence"/>
</dbReference>
<dbReference type="InterPro" id="IPR001460">
    <property type="entry name" value="PCN-bd_Tpept"/>
</dbReference>
<dbReference type="EMBL" id="AUBJ02000001">
    <property type="protein sequence ID" value="MCP2334477.1"/>
    <property type="molecule type" value="Genomic_DNA"/>
</dbReference>
<evidence type="ECO:0000259" key="5">
    <source>
        <dbReference type="Pfam" id="PF00905"/>
    </source>
</evidence>
<dbReference type="InterPro" id="IPR050515">
    <property type="entry name" value="Beta-lactam/transpept"/>
</dbReference>
<gene>
    <name evidence="7" type="ORF">G443_004747</name>
</gene>
<proteinExistence type="inferred from homology"/>
<evidence type="ECO:0000256" key="4">
    <source>
        <dbReference type="SAM" id="MobiDB-lite"/>
    </source>
</evidence>
<dbReference type="InterPro" id="IPR036138">
    <property type="entry name" value="PBP_dimer_sf"/>
</dbReference>
<evidence type="ECO:0000256" key="1">
    <source>
        <dbReference type="ARBA" id="ARBA00004370"/>
    </source>
</evidence>
<protein>
    <submittedName>
        <fullName evidence="7">Cell division protein FtsI (Penicillin-binding protein 3)</fullName>
    </submittedName>
</protein>
<name>A0ABT1JPM2_ACTCY</name>
<dbReference type="InterPro" id="IPR005311">
    <property type="entry name" value="PBP_dimer"/>
</dbReference>
<keyword evidence="7" id="KW-0132">Cell division</keyword>
<dbReference type="Gene3D" id="3.30.450.330">
    <property type="match status" value="1"/>
</dbReference>
<dbReference type="Gene3D" id="3.40.710.10">
    <property type="entry name" value="DD-peptidase/beta-lactamase superfamily"/>
    <property type="match status" value="1"/>
</dbReference>
<keyword evidence="7" id="KW-0131">Cell cycle</keyword>
<feature type="domain" description="Penicillin-binding protein dimerisation" evidence="6">
    <location>
        <begin position="77"/>
        <end position="238"/>
    </location>
</feature>
<organism evidence="7 8">
    <name type="scientific">Actinoalloteichus caeruleus DSM 43889</name>
    <dbReference type="NCBI Taxonomy" id="1120930"/>
    <lineage>
        <taxon>Bacteria</taxon>
        <taxon>Bacillati</taxon>
        <taxon>Actinomycetota</taxon>
        <taxon>Actinomycetes</taxon>
        <taxon>Pseudonocardiales</taxon>
        <taxon>Pseudonocardiaceae</taxon>
        <taxon>Actinoalloteichus</taxon>
        <taxon>Actinoalloteichus cyanogriseus</taxon>
    </lineage>
</organism>
<comment type="similarity">
    <text evidence="2">Belongs to the transpeptidase family.</text>
</comment>
<comment type="caution">
    <text evidence="7">The sequence shown here is derived from an EMBL/GenBank/DDBJ whole genome shotgun (WGS) entry which is preliminary data.</text>
</comment>
<dbReference type="GO" id="GO:0051301">
    <property type="term" value="P:cell division"/>
    <property type="evidence" value="ECO:0007669"/>
    <property type="project" value="UniProtKB-KW"/>
</dbReference>
<dbReference type="RefSeq" id="WP_026420010.1">
    <property type="nucleotide sequence ID" value="NZ_AUBJ02000001.1"/>
</dbReference>
<feature type="region of interest" description="Disordered" evidence="4">
    <location>
        <begin position="1"/>
        <end position="26"/>
    </location>
</feature>
<dbReference type="PANTHER" id="PTHR30627">
    <property type="entry name" value="PEPTIDOGLYCAN D,D-TRANSPEPTIDASE"/>
    <property type="match status" value="1"/>
</dbReference>
<comment type="subcellular location">
    <subcellularLocation>
        <location evidence="1">Membrane</location>
    </subcellularLocation>
</comment>
<dbReference type="Pfam" id="PF00905">
    <property type="entry name" value="Transpeptidase"/>
    <property type="match status" value="1"/>
</dbReference>
<dbReference type="InterPro" id="IPR012338">
    <property type="entry name" value="Beta-lactam/transpept-like"/>
</dbReference>
<evidence type="ECO:0000259" key="6">
    <source>
        <dbReference type="Pfam" id="PF03717"/>
    </source>
</evidence>
<evidence type="ECO:0000256" key="2">
    <source>
        <dbReference type="ARBA" id="ARBA00007171"/>
    </source>
</evidence>
<dbReference type="Gene3D" id="3.90.1310.10">
    <property type="entry name" value="Penicillin-binding protein 2a (Domain 2)"/>
    <property type="match status" value="1"/>
</dbReference>
<evidence type="ECO:0000256" key="3">
    <source>
        <dbReference type="ARBA" id="ARBA00023136"/>
    </source>
</evidence>
<reference evidence="7 8" key="1">
    <citation type="submission" date="2022-06" db="EMBL/GenBank/DDBJ databases">
        <title>Genomic Encyclopedia of Type Strains, Phase I: the one thousand microbial genomes (KMG-I) project.</title>
        <authorList>
            <person name="Kyrpides N."/>
        </authorList>
    </citation>
    <scope>NUCLEOTIDE SEQUENCE [LARGE SCALE GENOMIC DNA]</scope>
    <source>
        <strain evidence="7 8">DSM 43889</strain>
    </source>
</reference>
<feature type="domain" description="Penicillin-binding protein transpeptidase" evidence="5">
    <location>
        <begin position="287"/>
        <end position="596"/>
    </location>
</feature>